<name>A0ABR6BUQ7_9PSEU</name>
<keyword evidence="1" id="KW-0812">Transmembrane</keyword>
<evidence type="ECO:0000313" key="3">
    <source>
        <dbReference type="EMBL" id="MBA8930279.1"/>
    </source>
</evidence>
<dbReference type="Proteomes" id="UP000517916">
    <property type="component" value="Unassembled WGS sequence"/>
</dbReference>
<feature type="transmembrane region" description="Helical" evidence="1">
    <location>
        <begin position="227"/>
        <end position="247"/>
    </location>
</feature>
<evidence type="ECO:0000313" key="4">
    <source>
        <dbReference type="Proteomes" id="UP000517916"/>
    </source>
</evidence>
<dbReference type="InterPro" id="IPR006311">
    <property type="entry name" value="TAT_signal"/>
</dbReference>
<dbReference type="NCBIfam" id="NF040603">
    <property type="entry name" value="choice_anch_P"/>
    <property type="match status" value="1"/>
</dbReference>
<sequence length="258" mass="25243">MRMRMLRRGGLIGLAATAALLAGTAPAWADAGDGTAKGATVDVKLLGADAVKAGPFASAQANSSPKNSFLGVKLNGVLSTGVINASAHRDEDSGEVDAAASIVGAKVDLLKALGAPISADVIEARCTATQQGQHGSAKLAGVNLGALGKVAADPAPNTELALGLAGVNIAKVVFNEQVRGEDGSLTVNAVHIRLLGGVLGSIGSGDVVLASATCGPAGLPIPMASGAGLWIGLGLLGAAAVPAALVVTRRRRLATATA</sequence>
<organism evidence="3 4">
    <name type="scientific">Kutzneria viridogrisea</name>
    <dbReference type="NCBI Taxonomy" id="47990"/>
    <lineage>
        <taxon>Bacteria</taxon>
        <taxon>Bacillati</taxon>
        <taxon>Actinomycetota</taxon>
        <taxon>Actinomycetes</taxon>
        <taxon>Pseudonocardiales</taxon>
        <taxon>Pseudonocardiaceae</taxon>
        <taxon>Kutzneria</taxon>
    </lineage>
</organism>
<feature type="chain" id="PRO_5046696623" description="LPXTG-motif cell wall anchor domain-containing protein" evidence="2">
    <location>
        <begin position="30"/>
        <end position="258"/>
    </location>
</feature>
<proteinExistence type="predicted"/>
<feature type="signal peptide" evidence="2">
    <location>
        <begin position="1"/>
        <end position="29"/>
    </location>
</feature>
<keyword evidence="2" id="KW-0732">Signal</keyword>
<evidence type="ECO:0000256" key="1">
    <source>
        <dbReference type="SAM" id="Phobius"/>
    </source>
</evidence>
<protein>
    <recommendedName>
        <fullName evidence="5">LPXTG-motif cell wall anchor domain-containing protein</fullName>
    </recommendedName>
</protein>
<keyword evidence="1" id="KW-1133">Transmembrane helix</keyword>
<evidence type="ECO:0000256" key="2">
    <source>
        <dbReference type="SAM" id="SignalP"/>
    </source>
</evidence>
<dbReference type="RefSeq" id="WP_025354841.1">
    <property type="nucleotide sequence ID" value="NZ_BAAABQ010000054.1"/>
</dbReference>
<dbReference type="PROSITE" id="PS51318">
    <property type="entry name" value="TAT"/>
    <property type="match status" value="1"/>
</dbReference>
<accession>A0ABR6BUQ7</accession>
<reference evidence="3 4" key="1">
    <citation type="submission" date="2020-08" db="EMBL/GenBank/DDBJ databases">
        <title>Genomic Encyclopedia of Archaeal and Bacterial Type Strains, Phase II (KMG-II): from individual species to whole genera.</title>
        <authorList>
            <person name="Goeker M."/>
        </authorList>
    </citation>
    <scope>NUCLEOTIDE SEQUENCE [LARGE SCALE GENOMIC DNA]</scope>
    <source>
        <strain evidence="3 4">DSM 43850</strain>
    </source>
</reference>
<evidence type="ECO:0008006" key="5">
    <source>
        <dbReference type="Google" id="ProtNLM"/>
    </source>
</evidence>
<keyword evidence="4" id="KW-1185">Reference proteome</keyword>
<keyword evidence="1" id="KW-0472">Membrane</keyword>
<dbReference type="EMBL" id="JACJID010000006">
    <property type="protein sequence ID" value="MBA8930279.1"/>
    <property type="molecule type" value="Genomic_DNA"/>
</dbReference>
<comment type="caution">
    <text evidence="3">The sequence shown here is derived from an EMBL/GenBank/DDBJ whole genome shotgun (WGS) entry which is preliminary data.</text>
</comment>
<gene>
    <name evidence="3" type="ORF">BC739_007512</name>
</gene>